<feature type="compositionally biased region" description="Basic and acidic residues" evidence="1">
    <location>
        <begin position="14"/>
        <end position="34"/>
    </location>
</feature>
<sequence length="136" mass="14956">MTLATLNENIISEKPLKSPHNDAIHPDPDEEHPSKFMFNEDSASIDAPLVGSYILYSQKPSSSKLAYGIGLSISSSEPDNDEINIDDQAHNNREGNTKTNHPKYDQATTTNKFGPSEPPMNPEHDKSKTMSSSLDT</sequence>
<proteinExistence type="predicted"/>
<feature type="compositionally biased region" description="Polar residues" evidence="1">
    <location>
        <begin position="1"/>
        <end position="10"/>
    </location>
</feature>
<dbReference type="AlphaFoldDB" id="A0AA35YBQ4"/>
<organism evidence="2 3">
    <name type="scientific">Lactuca saligna</name>
    <name type="common">Willowleaf lettuce</name>
    <dbReference type="NCBI Taxonomy" id="75948"/>
    <lineage>
        <taxon>Eukaryota</taxon>
        <taxon>Viridiplantae</taxon>
        <taxon>Streptophyta</taxon>
        <taxon>Embryophyta</taxon>
        <taxon>Tracheophyta</taxon>
        <taxon>Spermatophyta</taxon>
        <taxon>Magnoliopsida</taxon>
        <taxon>eudicotyledons</taxon>
        <taxon>Gunneridae</taxon>
        <taxon>Pentapetalae</taxon>
        <taxon>asterids</taxon>
        <taxon>campanulids</taxon>
        <taxon>Asterales</taxon>
        <taxon>Asteraceae</taxon>
        <taxon>Cichorioideae</taxon>
        <taxon>Cichorieae</taxon>
        <taxon>Lactucinae</taxon>
        <taxon>Lactuca</taxon>
    </lineage>
</organism>
<dbReference type="EMBL" id="OX465086">
    <property type="protein sequence ID" value="CAI9265638.1"/>
    <property type="molecule type" value="Genomic_DNA"/>
</dbReference>
<evidence type="ECO:0000313" key="3">
    <source>
        <dbReference type="Proteomes" id="UP001177003"/>
    </source>
</evidence>
<name>A0AA35YBQ4_LACSI</name>
<accession>A0AA35YBQ4</accession>
<gene>
    <name evidence="2" type="ORF">LSALG_LOCUS6233</name>
</gene>
<protein>
    <submittedName>
        <fullName evidence="2">Uncharacterized protein</fullName>
    </submittedName>
</protein>
<feature type="region of interest" description="Disordered" evidence="1">
    <location>
        <begin position="1"/>
        <end position="36"/>
    </location>
</feature>
<keyword evidence="3" id="KW-1185">Reference proteome</keyword>
<evidence type="ECO:0000313" key="2">
    <source>
        <dbReference type="EMBL" id="CAI9265638.1"/>
    </source>
</evidence>
<evidence type="ECO:0000256" key="1">
    <source>
        <dbReference type="SAM" id="MobiDB-lite"/>
    </source>
</evidence>
<dbReference type="Proteomes" id="UP001177003">
    <property type="component" value="Chromosome 0"/>
</dbReference>
<feature type="compositionally biased region" description="Basic and acidic residues" evidence="1">
    <location>
        <begin position="87"/>
        <end position="96"/>
    </location>
</feature>
<feature type="region of interest" description="Disordered" evidence="1">
    <location>
        <begin position="75"/>
        <end position="136"/>
    </location>
</feature>
<reference evidence="2" key="1">
    <citation type="submission" date="2023-04" db="EMBL/GenBank/DDBJ databases">
        <authorList>
            <person name="Vijverberg K."/>
            <person name="Xiong W."/>
            <person name="Schranz E."/>
        </authorList>
    </citation>
    <scope>NUCLEOTIDE SEQUENCE</scope>
</reference>